<keyword evidence="1" id="KW-0472">Membrane</keyword>
<keyword evidence="3" id="KW-1185">Reference proteome</keyword>
<dbReference type="AlphaFoldDB" id="A0A8J7M9R3"/>
<reference evidence="2" key="1">
    <citation type="submission" date="2020-12" db="EMBL/GenBank/DDBJ databases">
        <title>Bacterial taxonomy.</title>
        <authorList>
            <person name="Pan X."/>
        </authorList>
    </citation>
    <scope>NUCLEOTIDE SEQUENCE</scope>
    <source>
        <strain evidence="2">M0105</strain>
    </source>
</reference>
<evidence type="ECO:0000313" key="3">
    <source>
        <dbReference type="Proteomes" id="UP000655420"/>
    </source>
</evidence>
<protein>
    <submittedName>
        <fullName evidence="2">Uncharacterized protein</fullName>
    </submittedName>
</protein>
<feature type="transmembrane region" description="Helical" evidence="1">
    <location>
        <begin position="6"/>
        <end position="22"/>
    </location>
</feature>
<dbReference type="Proteomes" id="UP000655420">
    <property type="component" value="Unassembled WGS sequence"/>
</dbReference>
<dbReference type="EMBL" id="JAEHHL010000012">
    <property type="protein sequence ID" value="MBK0400949.1"/>
    <property type="molecule type" value="Genomic_DNA"/>
</dbReference>
<keyword evidence="1" id="KW-1133">Transmembrane helix</keyword>
<proteinExistence type="predicted"/>
<gene>
    <name evidence="2" type="ORF">H0I76_17255</name>
</gene>
<keyword evidence="1" id="KW-0812">Transmembrane</keyword>
<evidence type="ECO:0000313" key="2">
    <source>
        <dbReference type="EMBL" id="MBK0400949.1"/>
    </source>
</evidence>
<sequence length="174" mass="19352">MLFTLIGAVAVAAATALVMFFVRRHLWRAMPRWALPAAAGLAMISFSIWNSYAWYDRITGHLTDGVVVAATFPTRSPIEPWTYLFPRVQHFVAVNMADRAQIAAHPEYVLAEVIEFQQFRDVARSVHLFDCRNRRMGRPPAEAPQFDAEGTMTGVDWAPADVGTPLIDTVCGSS</sequence>
<name>A0A8J7M9R3_9RHOB</name>
<accession>A0A8J7M9R3</accession>
<comment type="caution">
    <text evidence="2">The sequence shown here is derived from an EMBL/GenBank/DDBJ whole genome shotgun (WGS) entry which is preliminary data.</text>
</comment>
<feature type="transmembrane region" description="Helical" evidence="1">
    <location>
        <begin position="34"/>
        <end position="55"/>
    </location>
</feature>
<organism evidence="2 3">
    <name type="scientific">Thermohalobaculum xanthum</name>
    <dbReference type="NCBI Taxonomy" id="2753746"/>
    <lineage>
        <taxon>Bacteria</taxon>
        <taxon>Pseudomonadati</taxon>
        <taxon>Pseudomonadota</taxon>
        <taxon>Alphaproteobacteria</taxon>
        <taxon>Rhodobacterales</taxon>
        <taxon>Paracoccaceae</taxon>
        <taxon>Thermohalobaculum</taxon>
    </lineage>
</organism>
<dbReference type="RefSeq" id="WP_200612810.1">
    <property type="nucleotide sequence ID" value="NZ_JAEHHL010000012.1"/>
</dbReference>
<evidence type="ECO:0000256" key="1">
    <source>
        <dbReference type="SAM" id="Phobius"/>
    </source>
</evidence>